<name>A0A1D7YB77_9ACTN</name>
<keyword evidence="3" id="KW-1185">Reference proteome</keyword>
<dbReference type="RefSeq" id="WP_069779200.1">
    <property type="nucleotide sequence ID" value="NZ_CP017248.1"/>
</dbReference>
<evidence type="ECO:0008006" key="4">
    <source>
        <dbReference type="Google" id="ProtNLM"/>
    </source>
</evidence>
<evidence type="ECO:0000313" key="2">
    <source>
        <dbReference type="EMBL" id="AOR32589.1"/>
    </source>
</evidence>
<keyword evidence="1" id="KW-0732">Signal</keyword>
<protein>
    <recommendedName>
        <fullName evidence="4">Calcium-binding protein</fullName>
    </recommendedName>
</protein>
<proteinExistence type="predicted"/>
<evidence type="ECO:0000256" key="1">
    <source>
        <dbReference type="SAM" id="SignalP"/>
    </source>
</evidence>
<organism evidence="2 3">
    <name type="scientific">Streptomyces fodineus</name>
    <dbReference type="NCBI Taxonomy" id="1904616"/>
    <lineage>
        <taxon>Bacteria</taxon>
        <taxon>Bacillati</taxon>
        <taxon>Actinomycetota</taxon>
        <taxon>Actinomycetes</taxon>
        <taxon>Kitasatosporales</taxon>
        <taxon>Streptomycetaceae</taxon>
        <taxon>Streptomyces</taxon>
    </lineage>
</organism>
<dbReference type="EMBL" id="CP017248">
    <property type="protein sequence ID" value="AOR32589.1"/>
    <property type="molecule type" value="Genomic_DNA"/>
</dbReference>
<evidence type="ECO:0000313" key="3">
    <source>
        <dbReference type="Proteomes" id="UP000094960"/>
    </source>
</evidence>
<sequence>MKTVLHTLKRATGPALVAGLVVASTATPAAAQTPGSTAYRIFGGFAGLQANSGFQNHVTASVSGAGHLILSDTAGIAAGPGCTRVTGSTTSADCGSIATVTRLGIQLGDQNDTAVINVSVNSLVDAGTGIDSVTTNGGNDTISVQDGAGGDTVTCGGGTDTVFADSTDSVAGDCEVKHIV</sequence>
<dbReference type="Proteomes" id="UP000094960">
    <property type="component" value="Chromosome"/>
</dbReference>
<feature type="chain" id="PRO_5009102762" description="Calcium-binding protein" evidence="1">
    <location>
        <begin position="32"/>
        <end position="180"/>
    </location>
</feature>
<feature type="signal peptide" evidence="1">
    <location>
        <begin position="1"/>
        <end position="31"/>
    </location>
</feature>
<accession>A0A1D7YB77</accession>
<dbReference type="Gene3D" id="2.160.20.160">
    <property type="match status" value="1"/>
</dbReference>
<dbReference type="AlphaFoldDB" id="A0A1D7YB77"/>
<reference evidence="3" key="1">
    <citation type="submission" date="2016-09" db="EMBL/GenBank/DDBJ databases">
        <title>Streptomyces puniciscabiei strain:TW1S1 Genome sequencing and assembly.</title>
        <authorList>
            <person name="Kim M.-K."/>
            <person name="Kim S.B."/>
        </authorList>
    </citation>
    <scope>NUCLEOTIDE SEQUENCE [LARGE SCALE GENOMIC DNA]</scope>
    <source>
        <strain evidence="3">TW1S1</strain>
    </source>
</reference>
<gene>
    <name evidence="2" type="ORF">BFF78_17330</name>
</gene>
<dbReference type="KEGG" id="spun:BFF78_17330"/>